<sequence length="67" mass="7978">MREWRRSPVGGFSRKTVEQPQSNPAPLTSPPWRRVSRRRIKAPRAPPLQLRRMEYSVEVVWHERALC</sequence>
<reference evidence="2" key="1">
    <citation type="submission" date="2022-03" db="EMBL/GenBank/DDBJ databases">
        <authorList>
            <person name="Martin H S."/>
        </authorList>
    </citation>
    <scope>NUCLEOTIDE SEQUENCE</scope>
</reference>
<protein>
    <submittedName>
        <fullName evidence="2">Uncharacterized protein</fullName>
    </submittedName>
</protein>
<feature type="non-terminal residue" evidence="2">
    <location>
        <position position="67"/>
    </location>
</feature>
<accession>A0ABN8IYY9</accession>
<evidence type="ECO:0000313" key="3">
    <source>
        <dbReference type="Proteomes" id="UP000837857"/>
    </source>
</evidence>
<proteinExistence type="predicted"/>
<dbReference type="EMBL" id="OW152818">
    <property type="protein sequence ID" value="CAH2071047.1"/>
    <property type="molecule type" value="Genomic_DNA"/>
</dbReference>
<keyword evidence="3" id="KW-1185">Reference proteome</keyword>
<feature type="region of interest" description="Disordered" evidence="1">
    <location>
        <begin position="1"/>
        <end position="40"/>
    </location>
</feature>
<gene>
    <name evidence="2" type="ORF">IPOD504_LOCUS14959</name>
</gene>
<evidence type="ECO:0000313" key="2">
    <source>
        <dbReference type="EMBL" id="CAH2071047.1"/>
    </source>
</evidence>
<evidence type="ECO:0000256" key="1">
    <source>
        <dbReference type="SAM" id="MobiDB-lite"/>
    </source>
</evidence>
<name>A0ABN8IYY9_9NEOP</name>
<dbReference type="Proteomes" id="UP000837857">
    <property type="component" value="Chromosome 6"/>
</dbReference>
<organism evidence="2 3">
    <name type="scientific">Iphiclides podalirius</name>
    <name type="common">scarce swallowtail</name>
    <dbReference type="NCBI Taxonomy" id="110791"/>
    <lineage>
        <taxon>Eukaryota</taxon>
        <taxon>Metazoa</taxon>
        <taxon>Ecdysozoa</taxon>
        <taxon>Arthropoda</taxon>
        <taxon>Hexapoda</taxon>
        <taxon>Insecta</taxon>
        <taxon>Pterygota</taxon>
        <taxon>Neoptera</taxon>
        <taxon>Endopterygota</taxon>
        <taxon>Lepidoptera</taxon>
        <taxon>Glossata</taxon>
        <taxon>Ditrysia</taxon>
        <taxon>Papilionoidea</taxon>
        <taxon>Papilionidae</taxon>
        <taxon>Papilioninae</taxon>
        <taxon>Iphiclides</taxon>
    </lineage>
</organism>